<evidence type="ECO:0000313" key="4">
    <source>
        <dbReference type="Proteomes" id="UP001301350"/>
    </source>
</evidence>
<feature type="region of interest" description="Disordered" evidence="1">
    <location>
        <begin position="92"/>
        <end position="123"/>
    </location>
</feature>
<keyword evidence="4" id="KW-1185">Reference proteome</keyword>
<gene>
    <name evidence="3" type="ORF">CDCA_CDCA08G2293</name>
</gene>
<dbReference type="Proteomes" id="UP001301350">
    <property type="component" value="Unassembled WGS sequence"/>
</dbReference>
<reference evidence="3 4" key="1">
    <citation type="submission" date="2022-07" db="EMBL/GenBank/DDBJ databases">
        <title>Genome-wide signatures of adaptation to extreme environments.</title>
        <authorList>
            <person name="Cho C.H."/>
            <person name="Yoon H.S."/>
        </authorList>
    </citation>
    <scope>NUCLEOTIDE SEQUENCE [LARGE SCALE GENOMIC DNA]</scope>
    <source>
        <strain evidence="3 4">DBV 063 E5</strain>
    </source>
</reference>
<feature type="transmembrane region" description="Helical" evidence="2">
    <location>
        <begin position="23"/>
        <end position="44"/>
    </location>
</feature>
<accession>A0AAV9IWT2</accession>
<proteinExistence type="predicted"/>
<name>A0AAV9IWT2_CYACA</name>
<organism evidence="3 4">
    <name type="scientific">Cyanidium caldarium</name>
    <name type="common">Red alga</name>
    <dbReference type="NCBI Taxonomy" id="2771"/>
    <lineage>
        <taxon>Eukaryota</taxon>
        <taxon>Rhodophyta</taxon>
        <taxon>Bangiophyceae</taxon>
        <taxon>Cyanidiales</taxon>
        <taxon>Cyanidiaceae</taxon>
        <taxon>Cyanidium</taxon>
    </lineage>
</organism>
<keyword evidence="2" id="KW-1133">Transmembrane helix</keyword>
<keyword evidence="2" id="KW-0472">Membrane</keyword>
<evidence type="ECO:0000256" key="1">
    <source>
        <dbReference type="SAM" id="MobiDB-lite"/>
    </source>
</evidence>
<keyword evidence="2" id="KW-0812">Transmembrane</keyword>
<sequence length="123" mass="13251">MSLLYGKSALWRWLVYQTTLSPWRALAVSGSFLAVGLGTGWALLGANERFGGGGAAARDAELRRKLARDPEAQRYAQHSKDALAAIFAQVQSPSNTPSLPRDATHTSAQPLRIPGVAWHPRAS</sequence>
<evidence type="ECO:0000313" key="3">
    <source>
        <dbReference type="EMBL" id="KAK4536268.1"/>
    </source>
</evidence>
<evidence type="ECO:0000256" key="2">
    <source>
        <dbReference type="SAM" id="Phobius"/>
    </source>
</evidence>
<dbReference type="EMBL" id="JANCYW010000008">
    <property type="protein sequence ID" value="KAK4536268.1"/>
    <property type="molecule type" value="Genomic_DNA"/>
</dbReference>
<comment type="caution">
    <text evidence="3">The sequence shown here is derived from an EMBL/GenBank/DDBJ whole genome shotgun (WGS) entry which is preliminary data.</text>
</comment>
<protein>
    <submittedName>
        <fullName evidence="3">Uncharacterized protein</fullName>
    </submittedName>
</protein>
<dbReference type="AlphaFoldDB" id="A0AAV9IWT2"/>